<feature type="repeat" description="PPR" evidence="2">
    <location>
        <begin position="145"/>
        <end position="179"/>
    </location>
</feature>
<dbReference type="PANTHER" id="PTHR47926:SF490">
    <property type="entry name" value="REPEAT-LIKE SUPERFAMILY PROTEIN, PUTATIVE-RELATED"/>
    <property type="match status" value="1"/>
</dbReference>
<evidence type="ECO:0000313" key="3">
    <source>
        <dbReference type="EMBL" id="KAL0389617.1"/>
    </source>
</evidence>
<feature type="repeat" description="PPR" evidence="2">
    <location>
        <begin position="75"/>
        <end position="109"/>
    </location>
</feature>
<dbReference type="FunFam" id="1.25.40.10:FF:000242">
    <property type="entry name" value="Pentatricopeptide repeat-containing protein"/>
    <property type="match status" value="1"/>
</dbReference>
<evidence type="ECO:0000256" key="2">
    <source>
        <dbReference type="PROSITE-ProRule" id="PRU00708"/>
    </source>
</evidence>
<gene>
    <name evidence="3" type="ORF">Scaly_0318800</name>
</gene>
<dbReference type="Pfam" id="PF20431">
    <property type="entry name" value="E_motif"/>
    <property type="match status" value="1"/>
</dbReference>
<dbReference type="InterPro" id="IPR046848">
    <property type="entry name" value="E_motif"/>
</dbReference>
<dbReference type="InterPro" id="IPR046960">
    <property type="entry name" value="PPR_At4g14850-like_plant"/>
</dbReference>
<dbReference type="AlphaFoldDB" id="A0AAW2SC35"/>
<dbReference type="EMBL" id="JACGWM010000002">
    <property type="protein sequence ID" value="KAL0389617.1"/>
    <property type="molecule type" value="Genomic_DNA"/>
</dbReference>
<keyword evidence="1" id="KW-0677">Repeat</keyword>
<dbReference type="InterPro" id="IPR002885">
    <property type="entry name" value="PPR_rpt"/>
</dbReference>
<organism evidence="3">
    <name type="scientific">Sesamum calycinum</name>
    <dbReference type="NCBI Taxonomy" id="2727403"/>
    <lineage>
        <taxon>Eukaryota</taxon>
        <taxon>Viridiplantae</taxon>
        <taxon>Streptophyta</taxon>
        <taxon>Embryophyta</taxon>
        <taxon>Tracheophyta</taxon>
        <taxon>Spermatophyta</taxon>
        <taxon>Magnoliopsida</taxon>
        <taxon>eudicotyledons</taxon>
        <taxon>Gunneridae</taxon>
        <taxon>Pentapetalae</taxon>
        <taxon>asterids</taxon>
        <taxon>lamiids</taxon>
        <taxon>Lamiales</taxon>
        <taxon>Pedaliaceae</taxon>
        <taxon>Sesamum</taxon>
    </lineage>
</organism>
<feature type="repeat" description="PPR" evidence="2">
    <location>
        <begin position="294"/>
        <end position="328"/>
    </location>
</feature>
<sequence length="348" mass="38436">MHRNSISVNNYSFPFVLKALADLKLMKEGTSLHAQVTKLGFMNDVYVGNSLLNLYAATGNMALCGNLFDEMPLRDVVSWTVVISGFNEAGRFDDALIALEKMRSEGVMPNQVTAVNALAACAGFGALDIGVWIHEHVKRSGWELDVILGTSLIDMYGKCGQIEEGLRLFEEMSEKNVFTWNAIVKGLALSKNGKEAVSAFRFVHSGLVHMGRRIFSFLADGKYGFSPSVKHYGCMVDLLARSKCLDEALRLITDMPFRPTASIWGALLAGSRAQANSELSEIAAWKLVELEPQNSAYYVVLSNLYAEMGRWSDVEKVRKLMKERGLKKDMGSSAVELQNQECPLESVA</sequence>
<reference evidence="3" key="2">
    <citation type="journal article" date="2024" name="Plant">
        <title>Genomic evolution and insights into agronomic trait innovations of Sesamum species.</title>
        <authorList>
            <person name="Miao H."/>
            <person name="Wang L."/>
            <person name="Qu L."/>
            <person name="Liu H."/>
            <person name="Sun Y."/>
            <person name="Le M."/>
            <person name="Wang Q."/>
            <person name="Wei S."/>
            <person name="Zheng Y."/>
            <person name="Lin W."/>
            <person name="Duan Y."/>
            <person name="Cao H."/>
            <person name="Xiong S."/>
            <person name="Wang X."/>
            <person name="Wei L."/>
            <person name="Li C."/>
            <person name="Ma Q."/>
            <person name="Ju M."/>
            <person name="Zhao R."/>
            <person name="Li G."/>
            <person name="Mu C."/>
            <person name="Tian Q."/>
            <person name="Mei H."/>
            <person name="Zhang T."/>
            <person name="Gao T."/>
            <person name="Zhang H."/>
        </authorList>
    </citation>
    <scope>NUCLEOTIDE SEQUENCE</scope>
    <source>
        <strain evidence="3">KEN8</strain>
    </source>
</reference>
<dbReference type="Pfam" id="PF01535">
    <property type="entry name" value="PPR"/>
    <property type="match status" value="3"/>
</dbReference>
<dbReference type="NCBIfam" id="TIGR00756">
    <property type="entry name" value="PPR"/>
    <property type="match status" value="2"/>
</dbReference>
<proteinExistence type="predicted"/>
<dbReference type="PANTHER" id="PTHR47926">
    <property type="entry name" value="PENTATRICOPEPTIDE REPEAT-CONTAINING PROTEIN"/>
    <property type="match status" value="1"/>
</dbReference>
<dbReference type="InterPro" id="IPR011990">
    <property type="entry name" value="TPR-like_helical_dom_sf"/>
</dbReference>
<name>A0AAW2SC35_9LAMI</name>
<evidence type="ECO:0000256" key="1">
    <source>
        <dbReference type="ARBA" id="ARBA00022737"/>
    </source>
</evidence>
<reference evidence="3" key="1">
    <citation type="submission" date="2020-06" db="EMBL/GenBank/DDBJ databases">
        <authorList>
            <person name="Li T."/>
            <person name="Hu X."/>
            <person name="Zhang T."/>
            <person name="Song X."/>
            <person name="Zhang H."/>
            <person name="Dai N."/>
            <person name="Sheng W."/>
            <person name="Hou X."/>
            <person name="Wei L."/>
        </authorList>
    </citation>
    <scope>NUCLEOTIDE SEQUENCE</scope>
    <source>
        <strain evidence="3">KEN8</strain>
        <tissue evidence="3">Leaf</tissue>
    </source>
</reference>
<dbReference type="Pfam" id="PF13041">
    <property type="entry name" value="PPR_2"/>
    <property type="match status" value="1"/>
</dbReference>
<dbReference type="PROSITE" id="PS51375">
    <property type="entry name" value="PPR"/>
    <property type="match status" value="3"/>
</dbReference>
<dbReference type="Gene3D" id="1.25.40.10">
    <property type="entry name" value="Tetratricopeptide repeat domain"/>
    <property type="match status" value="2"/>
</dbReference>
<accession>A0AAW2SC35</accession>
<protein>
    <submittedName>
        <fullName evidence="3">Pentatricopeptide repeat-containing protein</fullName>
    </submittedName>
</protein>
<dbReference type="GO" id="GO:0003723">
    <property type="term" value="F:RNA binding"/>
    <property type="evidence" value="ECO:0007669"/>
    <property type="project" value="InterPro"/>
</dbReference>
<dbReference type="GO" id="GO:0009451">
    <property type="term" value="P:RNA modification"/>
    <property type="evidence" value="ECO:0007669"/>
    <property type="project" value="InterPro"/>
</dbReference>
<comment type="caution">
    <text evidence="3">The sequence shown here is derived from an EMBL/GenBank/DDBJ whole genome shotgun (WGS) entry which is preliminary data.</text>
</comment>
<dbReference type="FunFam" id="1.25.40.10:FF:000344">
    <property type="entry name" value="Pentatricopeptide repeat-containing protein"/>
    <property type="match status" value="1"/>
</dbReference>